<evidence type="ECO:0000313" key="5">
    <source>
        <dbReference type="Proteomes" id="UP000077521"/>
    </source>
</evidence>
<dbReference type="InterPro" id="IPR038279">
    <property type="entry name" value="Ndc10_dom2_sf"/>
</dbReference>
<keyword evidence="5" id="KW-1185">Reference proteome</keyword>
<reference evidence="4" key="1">
    <citation type="submission" date="2016-04" db="EMBL/GenBank/DDBJ databases">
        <authorList>
            <person name="Nguyen H.D."/>
            <person name="Samba Siva P."/>
            <person name="Cullis J."/>
            <person name="Levesque C.A."/>
            <person name="Hambleton S."/>
        </authorList>
    </citation>
    <scope>NUCLEOTIDE SEQUENCE</scope>
    <source>
        <strain evidence="4">DAOMC 236416</strain>
    </source>
</reference>
<evidence type="ECO:0000313" key="4">
    <source>
        <dbReference type="EMBL" id="KAE8239570.1"/>
    </source>
</evidence>
<evidence type="ECO:0008006" key="6">
    <source>
        <dbReference type="Google" id="ProtNLM"/>
    </source>
</evidence>
<dbReference type="GO" id="GO:0060963">
    <property type="term" value="P:positive regulation of ribosomal protein gene transcription by RNA polymerase II"/>
    <property type="evidence" value="ECO:0007669"/>
    <property type="project" value="TreeGrafter"/>
</dbReference>
<feature type="domain" description="Transcription activator GCR1-like" evidence="2">
    <location>
        <begin position="798"/>
        <end position="875"/>
    </location>
</feature>
<feature type="region of interest" description="Disordered" evidence="1">
    <location>
        <begin position="357"/>
        <end position="376"/>
    </location>
</feature>
<evidence type="ECO:0000256" key="1">
    <source>
        <dbReference type="SAM" id="MobiDB-lite"/>
    </source>
</evidence>
<accession>A0A8T8SG48</accession>
<evidence type="ECO:0000259" key="3">
    <source>
        <dbReference type="Pfam" id="PF16787"/>
    </source>
</evidence>
<gene>
    <name evidence="4" type="ORF">A4X13_0g8139</name>
</gene>
<dbReference type="Pfam" id="PF16787">
    <property type="entry name" value="NDC10_II"/>
    <property type="match status" value="1"/>
</dbReference>
<dbReference type="InterPro" id="IPR052146">
    <property type="entry name" value="HOT1"/>
</dbReference>
<evidence type="ECO:0000259" key="2">
    <source>
        <dbReference type="Pfam" id="PF12550"/>
    </source>
</evidence>
<organism evidence="4 5">
    <name type="scientific">Tilletia indica</name>
    <dbReference type="NCBI Taxonomy" id="43049"/>
    <lineage>
        <taxon>Eukaryota</taxon>
        <taxon>Fungi</taxon>
        <taxon>Dikarya</taxon>
        <taxon>Basidiomycota</taxon>
        <taxon>Ustilaginomycotina</taxon>
        <taxon>Exobasidiomycetes</taxon>
        <taxon>Tilletiales</taxon>
        <taxon>Tilletiaceae</taxon>
        <taxon>Tilletia</taxon>
    </lineage>
</organism>
<comment type="caution">
    <text evidence="4">The sequence shown here is derived from an EMBL/GenBank/DDBJ whole genome shotgun (WGS) entry which is preliminary data.</text>
</comment>
<dbReference type="GO" id="GO:0000978">
    <property type="term" value="F:RNA polymerase II cis-regulatory region sequence-specific DNA binding"/>
    <property type="evidence" value="ECO:0007669"/>
    <property type="project" value="TreeGrafter"/>
</dbReference>
<dbReference type="InterPro" id="IPR031872">
    <property type="entry name" value="NDC10_II"/>
</dbReference>
<dbReference type="Proteomes" id="UP000077521">
    <property type="component" value="Unassembled WGS sequence"/>
</dbReference>
<protein>
    <recommendedName>
        <fullName evidence="6">Ndc10 domain-containing protein</fullName>
    </recommendedName>
</protein>
<proteinExistence type="predicted"/>
<reference evidence="4" key="2">
    <citation type="journal article" date="2019" name="IMA Fungus">
        <title>Genome sequencing and comparison of five Tilletia species to identify candidate genes for the detection of regulated species infecting wheat.</title>
        <authorList>
            <person name="Nguyen H.D.T."/>
            <person name="Sultana T."/>
            <person name="Kesanakurti P."/>
            <person name="Hambleton S."/>
        </authorList>
    </citation>
    <scope>NUCLEOTIDE SEQUENCE</scope>
    <source>
        <strain evidence="4">DAOMC 236416</strain>
    </source>
</reference>
<dbReference type="EMBL" id="LWDF02001273">
    <property type="protein sequence ID" value="KAE8239570.1"/>
    <property type="molecule type" value="Genomic_DNA"/>
</dbReference>
<dbReference type="Pfam" id="PF12550">
    <property type="entry name" value="GCR1_C"/>
    <property type="match status" value="1"/>
</dbReference>
<name>A0A8T8SG48_9BASI</name>
<feature type="compositionally biased region" description="Basic and acidic residues" evidence="1">
    <location>
        <begin position="366"/>
        <end position="376"/>
    </location>
</feature>
<sequence length="901" mass="97619">MARSKTRKATESESAAVAVLPVIESLTTAAVRNANDVQAAVNAAVALGVEARPKGTSDTYEPRQQRWKDFCERRQFADGLVVSEGKVLLWLQEEIVPTGNKNRAKRKVPQTEADEGAAEGSSVSAPAPLAAKTIDGYVTAAVNLYQQQVSLGIHNGKHPRGDALASYLDSLRRDTRKRKRENFEDRAAGTIQDGYSREIYERINKHLLDNPSLENATRTRLDHLFGFSIMARGENMRQAQLADLFVLPLPNEGAQDACAVVLIMDNGKTNAYGRIDYGGCMRAKNASECPHNALAFSLFERFHIDNEPFPSFKRREDWYHIHILVHADRTVAMQYSNHYNTMKKILSSLGIHTSKKTHLNRGGAARHAEDSGASEGEIRRAGRWNVQQMQGCYLTGLPRKAMRALAGFPTKPGAYHLPRATISPPPALLVKIWPDVEDALLGIEQGRNEKDLAAQGFLRLLIYLRTVLVQDAVVMRKQFPQHPVLQHSLFADPLFLSYANDLEAALDKNERPLSVSVQEILPEVHRYLLDMQRDQQAAHLIAEHTNSTILQLAGLVQGAFTSILNEVESLANKEIKVTVHIEHHQRSDRSPVAVAALSQSVPPLSASLSSSSSTSAAPSSSAAPRLLLGLPSGVASSSAPSSAARALSLALTSSSSSVSSPAVPVLSSSSAAPALSAPPVFTSAPASPSALTLFAAPSPSHAPAPSTAVSSSAADSINGALREDNSSINTDGDESETFSSTSQSQTTNSTSSMPLPSSFSPGPPSASQSSPAFALPLRGAAAAAAAAAEEETMPVFQQSRVLTSIVHVWQEYERGINQGPAVRELEDRWQHKWRKDVKSRKFFSQRNKIYAKVKLLAHAKRITEAQAAQALENARVAMKRSVDWCQKNADDLYSATVSCLT</sequence>
<dbReference type="AlphaFoldDB" id="A0A8T8SG48"/>
<feature type="region of interest" description="Disordered" evidence="1">
    <location>
        <begin position="722"/>
        <end position="771"/>
    </location>
</feature>
<dbReference type="PANTHER" id="PTHR37784:SF2">
    <property type="entry name" value="HIGH-OSMOLARITY-INDUCED TRANSCRIPTION PROTEIN 1"/>
    <property type="match status" value="1"/>
</dbReference>
<dbReference type="GO" id="GO:0000981">
    <property type="term" value="F:DNA-binding transcription factor activity, RNA polymerase II-specific"/>
    <property type="evidence" value="ECO:0007669"/>
    <property type="project" value="TreeGrafter"/>
</dbReference>
<dbReference type="Gene3D" id="1.10.443.20">
    <property type="entry name" value="Centromere DNA-binding protein complex CBF3 subunit, domain 2"/>
    <property type="match status" value="1"/>
</dbReference>
<feature type="domain" description="Ndc10" evidence="3">
    <location>
        <begin position="174"/>
        <end position="495"/>
    </location>
</feature>
<dbReference type="PANTHER" id="PTHR37784">
    <property type="entry name" value="PROTEIN MSN1"/>
    <property type="match status" value="1"/>
</dbReference>
<feature type="region of interest" description="Disordered" evidence="1">
    <location>
        <begin position="100"/>
        <end position="122"/>
    </location>
</feature>
<feature type="compositionally biased region" description="Low complexity" evidence="1">
    <location>
        <begin position="737"/>
        <end position="771"/>
    </location>
</feature>
<dbReference type="InterPro" id="IPR022210">
    <property type="entry name" value="TF_GCR1-like"/>
</dbReference>